<dbReference type="AlphaFoldDB" id="K6P2S8"/>
<feature type="region of interest" description="Disordered" evidence="1">
    <location>
        <begin position="1"/>
        <end position="76"/>
    </location>
</feature>
<proteinExistence type="predicted"/>
<dbReference type="Proteomes" id="UP000005710">
    <property type="component" value="Unassembled WGS sequence"/>
</dbReference>
<dbReference type="STRING" id="867903.ThesuDRAFT_01126"/>
<reference evidence="2" key="2">
    <citation type="submission" date="2012-10" db="EMBL/GenBank/DDBJ databases">
        <title>Improved high-quality draft of Thermaerobacter subterraneus C21, DSM 13965.</title>
        <authorList>
            <consortium name="DOE Joint Genome Institute"/>
            <person name="Eisen J."/>
            <person name="Huntemann M."/>
            <person name="Wei C.-L."/>
            <person name="Han J."/>
            <person name="Detter J.C."/>
            <person name="Han C."/>
            <person name="Tapia R."/>
            <person name="Chen A."/>
            <person name="Kyrpides N."/>
            <person name="Mavromatis K."/>
            <person name="Markowitz V."/>
            <person name="Szeto E."/>
            <person name="Ivanova N."/>
            <person name="Mikhailova N."/>
            <person name="Ovchinnikova G."/>
            <person name="Pagani I."/>
            <person name="Pati A."/>
            <person name="Goodwin L."/>
            <person name="Nordberg H.P."/>
            <person name="Cantor M.N."/>
            <person name="Hua S.X."/>
            <person name="Woyke T."/>
            <person name="Eisen J."/>
            <person name="Klenk H.-P."/>
        </authorList>
    </citation>
    <scope>NUCLEOTIDE SEQUENCE [LARGE SCALE GENOMIC DNA]</scope>
    <source>
        <strain evidence="2">DSM 13965</strain>
    </source>
</reference>
<accession>K6P2S8</accession>
<feature type="compositionally biased region" description="Basic and acidic residues" evidence="1">
    <location>
        <begin position="35"/>
        <end position="60"/>
    </location>
</feature>
<comment type="caution">
    <text evidence="2">The sequence shown here is derived from an EMBL/GenBank/DDBJ whole genome shotgun (WGS) entry which is preliminary data.</text>
</comment>
<keyword evidence="3" id="KW-1185">Reference proteome</keyword>
<sequence>MKAATWQGSRRRRQASQRGSLCPLNARRPRRQRAQHPERSGTRHAFRAGDLHAEGGDDRCQIAAGRSAVDERGGSA</sequence>
<gene>
    <name evidence="2" type="ORF">ThesuDRAFT_01126</name>
</gene>
<name>K6P2S8_9FIRM</name>
<evidence type="ECO:0000313" key="3">
    <source>
        <dbReference type="Proteomes" id="UP000005710"/>
    </source>
</evidence>
<reference evidence="2" key="1">
    <citation type="submission" date="2010-10" db="EMBL/GenBank/DDBJ databases">
        <authorList>
            <consortium name="US DOE Joint Genome Institute (JGI-PGF)"/>
            <person name="Lucas S."/>
            <person name="Copeland A."/>
            <person name="Lapidus A."/>
            <person name="Bruce D."/>
            <person name="Goodwin L."/>
            <person name="Pitluck S."/>
            <person name="Kyrpides N."/>
            <person name="Mavromatis K."/>
            <person name="Detter J.C."/>
            <person name="Han C."/>
            <person name="Land M."/>
            <person name="Hauser L."/>
            <person name="Markowitz V."/>
            <person name="Cheng J.-F."/>
            <person name="Hugenholtz P."/>
            <person name="Woyke T."/>
            <person name="Wu D."/>
            <person name="Pukall R."/>
            <person name="Wahrenburg C."/>
            <person name="Brambilla E."/>
            <person name="Klenk H.-P."/>
            <person name="Eisen J.A."/>
        </authorList>
    </citation>
    <scope>NUCLEOTIDE SEQUENCE [LARGE SCALE GENOMIC DNA]</scope>
    <source>
        <strain evidence="2">DSM 13965</strain>
    </source>
</reference>
<dbReference type="HOGENOM" id="CLU_2653336_0_0_9"/>
<protein>
    <submittedName>
        <fullName evidence="2">Uncharacterized protein</fullName>
    </submittedName>
</protein>
<evidence type="ECO:0000256" key="1">
    <source>
        <dbReference type="SAM" id="MobiDB-lite"/>
    </source>
</evidence>
<dbReference type="EMBL" id="AENY02000002">
    <property type="protein sequence ID" value="EKP95375.1"/>
    <property type="molecule type" value="Genomic_DNA"/>
</dbReference>
<evidence type="ECO:0000313" key="2">
    <source>
        <dbReference type="EMBL" id="EKP95375.1"/>
    </source>
</evidence>
<organism evidence="2 3">
    <name type="scientific">Thermaerobacter subterraneus DSM 13965</name>
    <dbReference type="NCBI Taxonomy" id="867903"/>
    <lineage>
        <taxon>Bacteria</taxon>
        <taxon>Bacillati</taxon>
        <taxon>Bacillota</taxon>
        <taxon>Clostridia</taxon>
        <taxon>Eubacteriales</taxon>
        <taxon>Clostridiales Family XVII. Incertae Sedis</taxon>
        <taxon>Thermaerobacter</taxon>
    </lineage>
</organism>